<proteinExistence type="predicted"/>
<dbReference type="AlphaFoldDB" id="A0AAT9P357"/>
<accession>A0AAT9P357</accession>
<evidence type="ECO:0000313" key="1">
    <source>
        <dbReference type="EMBL" id="QYA32031.1"/>
    </source>
</evidence>
<gene>
    <name evidence="1" type="ORF">KYI10_06410</name>
</gene>
<sequence length="56" mass="6374">MNEYTTKELVEELVKRKGVEEVFAEVEDRYDIKIGDSRSSVTTFGLGPARILIIID</sequence>
<dbReference type="NCBIfam" id="NF033495">
    <property type="entry name" value="phage_BC1881"/>
    <property type="match status" value="1"/>
</dbReference>
<organism evidence="1">
    <name type="scientific">Macrococcus psychrotolerans</name>
    <dbReference type="NCBI Taxonomy" id="3039389"/>
    <lineage>
        <taxon>Bacteria</taxon>
        <taxon>Bacillati</taxon>
        <taxon>Bacillota</taxon>
        <taxon>Bacilli</taxon>
        <taxon>Bacillales</taxon>
        <taxon>Staphylococcaceae</taxon>
        <taxon>Macrococcus</taxon>
    </lineage>
</organism>
<protein>
    <submittedName>
        <fullName evidence="1">BC1881 family protein</fullName>
    </submittedName>
</protein>
<dbReference type="InterPro" id="IPR047901">
    <property type="entry name" value="BC1881-like"/>
</dbReference>
<reference evidence="1" key="1">
    <citation type="submission" date="2021-07" db="EMBL/GenBank/DDBJ databases">
        <title>Prevalence and characterization of methicillin-resistant Macrococcus spp. in food producing animals and meat in Switzerland in 2019.</title>
        <authorList>
            <person name="Keller J.E."/>
            <person name="Schwendener S."/>
            <person name="Neuenschwander J."/>
            <person name="Overesch G."/>
            <person name="Perreten V."/>
        </authorList>
    </citation>
    <scope>NUCLEOTIDE SEQUENCE</scope>
    <source>
        <strain evidence="1">19Msa1099</strain>
    </source>
</reference>
<name>A0AAT9P357_9STAP</name>
<dbReference type="EMBL" id="CP079955">
    <property type="protein sequence ID" value="QYA32031.1"/>
    <property type="molecule type" value="Genomic_DNA"/>
</dbReference>